<protein>
    <submittedName>
        <fullName evidence="1">KocB</fullName>
    </submittedName>
</protein>
<dbReference type="EMBL" id="MF620092">
    <property type="protein sequence ID" value="ATG31919.1"/>
    <property type="molecule type" value="Genomic_DNA"/>
</dbReference>
<evidence type="ECO:0000313" key="1">
    <source>
        <dbReference type="EMBL" id="ATG31919.1"/>
    </source>
</evidence>
<reference evidence="1" key="1">
    <citation type="journal article" date="2017" name="Microbiology">
        <title>Identification and heterologous expression of the kocurin biosynthetic gene cluster.</title>
        <authorList>
            <person name="Linares-Otoya L."/>
            <person name="Linares-Otoya V."/>
            <person name="Armas-Mantilla L."/>
            <person name="Blanco-Olano C."/>
            <person name="Crusemann M."/>
            <person name="Ganoza-Yupanqui M.L."/>
            <person name="Campos-Florian J."/>
            <person name="Konig G.M."/>
            <person name="Schaberle T.F."/>
        </authorList>
    </citation>
    <scope>NUCLEOTIDE SEQUENCE</scope>
    <source>
        <strain evidence="1">S17</strain>
    </source>
</reference>
<sequence>MSTAQPQATLLPAEEAGPGDVYDVRISVVSAETLRALRFTRTSDAMNELQRCRAVLASSSADALCALYAAIGVPGLDPQDKKELLRLKRALARGKMSGHRMGKSLPLALTTELDRLEARHTDAQNALAQVELVFAADHDRTRALLAELARSPLVRNGILHSAPSLEALMDTPTWAQSTASDKRATRLAQFVYRAAAKTSPFSTFTCTGRPGAEITMEATSVPVPSATRLVRQLDGKIWALLLHNLEERPEIAAAWQLRPNPSLTFLPALDKFALLGPPPAEELRLLPDHPLIRRVAAMDPDPAPFLDWAKRLTGPRSAGSVEQDSGEVPMLVRAGVLHPVAPVSENTDQPLEDLLRWLDDHELTDTLPYAKILRRVSAALAPSPSPSLLDPVTLGNTHHALLEAVSDLVTGLGHDTRDLGADLQLVHESAVLESPVLTASIPSPEQLSTIAAARSWLSVLDLKWPGRLAVATYADAVMPPAGSMPLLDLYRRVHHELRRGDGELARHLRTWFSAVPVQPGPLTPTDQLDDTLRTLAQERQRCIQLATTAPEAGTTKLQLTEVIAHLTTRPEALRSTAPAAVYLQATGAADSRWVVNVMHGGHGRGRARTDHLMRCAGLSPAPIHLPETPGTLPAEYSGTHGSSLNARRPVLPAAIDYPYTPTVASDQQRIPVSRLHVRRTAGGLIELFDARCGTRIEPAHVGMLADYQLPPLARFVERVFGDAYLLHPSTPPFASDLALDRLTDITRIPRVQIDDVVIQRRRWIFPSAVLPRPRAGEHSTGYLHSLQEWFVAHELPPTAFVRAWGQELRGNKVKSRKPMLLDLDSWWTVTELLRHSTGADFIVLDEALPDPFGRDLGAAAVELLVEVPAYRINGASTDTGKGRA</sequence>
<organism evidence="1">
    <name type="scientific">Kocuria rosea</name>
    <name type="common">Deinococcus erythromyxa</name>
    <name type="synonym">Micrococcus rubens</name>
    <dbReference type="NCBI Taxonomy" id="1275"/>
    <lineage>
        <taxon>Bacteria</taxon>
        <taxon>Bacillati</taxon>
        <taxon>Actinomycetota</taxon>
        <taxon>Actinomycetes</taxon>
        <taxon>Micrococcales</taxon>
        <taxon>Micrococcaceae</taxon>
        <taxon>Kocuria</taxon>
    </lineage>
</organism>
<proteinExistence type="predicted"/>
<dbReference type="AlphaFoldDB" id="A0A291FGK8"/>
<accession>A0A291FGK8</accession>
<name>A0A291FGK8_KOCRO</name>